<dbReference type="RefSeq" id="WP_047368899.1">
    <property type="nucleotide sequence ID" value="NZ_CABMNU010000005.1"/>
</dbReference>
<dbReference type="PANTHER" id="PTHR40033:SF1">
    <property type="entry name" value="CITRATE-SODIUM SYMPORTER"/>
    <property type="match status" value="1"/>
</dbReference>
<feature type="transmembrane region" description="Helical" evidence="2">
    <location>
        <begin position="90"/>
        <end position="107"/>
    </location>
</feature>
<dbReference type="EMBL" id="DACSUM010000074">
    <property type="protein sequence ID" value="HAT3584819.1"/>
    <property type="molecule type" value="Genomic_DNA"/>
</dbReference>
<name>A0A9P3TCM8_KLUIN</name>
<dbReference type="GO" id="GO:0008514">
    <property type="term" value="F:organic anion transmembrane transporter activity"/>
    <property type="evidence" value="ECO:0007669"/>
    <property type="project" value="InterPro"/>
</dbReference>
<organism evidence="3 4">
    <name type="scientific">Kluyvera intermedia</name>
    <name type="common">Enterobacter intermedius</name>
    <dbReference type="NCBI Taxonomy" id="61648"/>
    <lineage>
        <taxon>Bacteria</taxon>
        <taxon>Pseudomonadati</taxon>
        <taxon>Pseudomonadota</taxon>
        <taxon>Gammaproteobacteria</taxon>
        <taxon>Enterobacterales</taxon>
        <taxon>Enterobacteriaceae</taxon>
        <taxon>Kluyvera</taxon>
    </lineage>
</organism>
<sequence length="454" mass="48056">MSTTDDSFSITSESLSIQKPSLKDRWWHIMDTWKVGIIPLPLFLLAGVLIAIDCLGGKLPSDIVVMVATLAFFGFACGEFGKRLPIVGKLGAAAICATFIPSAMVYYGLLPDVVVESTTKFYKSTNILYLYICCIIVGSIMSMNRTTLIQGFLRIFFPMLCGEIVGMLVGMGVGLLLGLEPFQIFFFIILPIMAGGVGEGAIPLSIGYATILHMDQGVALGRVLPMVMLGGLTAIIISGCLNQLGKRFPHLTGEGQLMPDQPNSAEKSTPAPAFSGKADVTTIASGALLAVLLYMLGMLGHKLIGLPAPVGMLFMAVLVKLVHGVSPKILEGSQVVYKFFQTSVTYPILFAVGVAITPWQELVHAFTITNLLVIVSTVSALVATGFFVGKKIGMHPIDVAIVSCCQSGQGGTGDVAILTAGNRMSLMPFAQIATRIGGAINVSVSLLVLGNFLV</sequence>
<evidence type="ECO:0000256" key="2">
    <source>
        <dbReference type="SAM" id="Phobius"/>
    </source>
</evidence>
<feature type="transmembrane region" description="Helical" evidence="2">
    <location>
        <begin position="127"/>
        <end position="143"/>
    </location>
</feature>
<feature type="transmembrane region" description="Helical" evidence="2">
    <location>
        <begin position="303"/>
        <end position="323"/>
    </location>
</feature>
<keyword evidence="1" id="KW-0997">Cell inner membrane</keyword>
<dbReference type="InterPro" id="IPR004679">
    <property type="entry name" value="2-OHcarboxylate_transport"/>
</dbReference>
<keyword evidence="1" id="KW-0769">Symport</keyword>
<dbReference type="Proteomes" id="UP000867740">
    <property type="component" value="Unassembled WGS sequence"/>
</dbReference>
<dbReference type="PANTHER" id="PTHR40033">
    <property type="entry name" value="NA(+)-MALATE SYMPORTER"/>
    <property type="match status" value="1"/>
</dbReference>
<keyword evidence="2" id="KW-0812">Transmembrane</keyword>
<dbReference type="PIRSF" id="PIRSF005348">
    <property type="entry name" value="YxkH"/>
    <property type="match status" value="1"/>
</dbReference>
<feature type="transmembrane region" description="Helical" evidence="2">
    <location>
        <begin position="432"/>
        <end position="453"/>
    </location>
</feature>
<dbReference type="AlphaFoldDB" id="A0A9P3TCM8"/>
<feature type="transmembrane region" description="Helical" evidence="2">
    <location>
        <begin position="335"/>
        <end position="356"/>
    </location>
</feature>
<reference evidence="3" key="2">
    <citation type="submission" date="2020-10" db="EMBL/GenBank/DDBJ databases">
        <authorList>
            <consortium name="NCBI Pathogen Detection Project"/>
        </authorList>
    </citation>
    <scope>NUCLEOTIDE SEQUENCE</scope>
    <source>
        <strain evidence="3">CAVp300</strain>
    </source>
</reference>
<feature type="transmembrane region" description="Helical" evidence="2">
    <location>
        <begin position="223"/>
        <end position="244"/>
    </location>
</feature>
<dbReference type="GO" id="GO:0006101">
    <property type="term" value="P:citrate metabolic process"/>
    <property type="evidence" value="ECO:0007669"/>
    <property type="project" value="UniProtKB-UniRule"/>
</dbReference>
<feature type="transmembrane region" description="Helical" evidence="2">
    <location>
        <begin position="362"/>
        <end position="388"/>
    </location>
</feature>
<keyword evidence="2" id="KW-1133">Transmembrane helix</keyword>
<keyword evidence="1" id="KW-1003">Cell membrane</keyword>
<accession>A0A9P3TCM8</accession>
<comment type="function">
    <text evidence="1">Secondary active transporter that catalyzes the uptake of citrate across the membrane with the concomitant uptake of sodium.</text>
</comment>
<reference evidence="3" key="1">
    <citation type="journal article" date="2018" name="Genome Biol.">
        <title>SKESA: strategic k-mer extension for scrupulous assemblies.</title>
        <authorList>
            <person name="Souvorov A."/>
            <person name="Agarwala R."/>
            <person name="Lipman D.J."/>
        </authorList>
    </citation>
    <scope>NUCLEOTIDE SEQUENCE</scope>
    <source>
        <strain evidence="3">CAVp300</strain>
    </source>
</reference>
<dbReference type="GO" id="GO:0015293">
    <property type="term" value="F:symporter activity"/>
    <property type="evidence" value="ECO:0007669"/>
    <property type="project" value="UniProtKB-UniRule"/>
</dbReference>
<dbReference type="Pfam" id="PF03390">
    <property type="entry name" value="2HCT"/>
    <property type="match status" value="1"/>
</dbReference>
<feature type="transmembrane region" description="Helical" evidence="2">
    <location>
        <begin position="58"/>
        <end position="78"/>
    </location>
</feature>
<comment type="subcellular location">
    <subcellularLocation>
        <location evidence="1">Cell inner membrane</location>
    </subcellularLocation>
</comment>
<dbReference type="GO" id="GO:0005886">
    <property type="term" value="C:plasma membrane"/>
    <property type="evidence" value="ECO:0007669"/>
    <property type="project" value="UniProtKB-SubCell"/>
</dbReference>
<keyword evidence="1" id="KW-0163">Citrate utilization</keyword>
<gene>
    <name evidence="3" type="ORF">I8531_005225</name>
</gene>
<feature type="transmembrane region" description="Helical" evidence="2">
    <location>
        <begin position="184"/>
        <end position="211"/>
    </location>
</feature>
<evidence type="ECO:0000313" key="3">
    <source>
        <dbReference type="EMBL" id="HAT3584819.1"/>
    </source>
</evidence>
<protein>
    <recommendedName>
        <fullName evidence="1">Citrate-sodium symporter</fullName>
    </recommendedName>
</protein>
<proteinExistence type="inferred from homology"/>
<comment type="caution">
    <text evidence="3">The sequence shown here is derived from an EMBL/GenBank/DDBJ whole genome shotgun (WGS) entry which is preliminary data.</text>
</comment>
<evidence type="ECO:0000256" key="1">
    <source>
        <dbReference type="PIRNR" id="PIRNR005348"/>
    </source>
</evidence>
<evidence type="ECO:0000313" key="4">
    <source>
        <dbReference type="Proteomes" id="UP000867740"/>
    </source>
</evidence>
<keyword evidence="1" id="KW-0813">Transport</keyword>
<feature type="transmembrane region" description="Helical" evidence="2">
    <location>
        <begin position="33"/>
        <end position="52"/>
    </location>
</feature>
<comment type="similarity">
    <text evidence="1">Belongs to the 2-hydroxycarboxylate transporter (2-HCT) (TC 2.A.24) family.</text>
</comment>
<keyword evidence="1 2" id="KW-0472">Membrane</keyword>
<feature type="transmembrane region" description="Helical" evidence="2">
    <location>
        <begin position="155"/>
        <end position="178"/>
    </location>
</feature>